<dbReference type="Proteomes" id="UP000007947">
    <property type="component" value="Chromosome"/>
</dbReference>
<evidence type="ECO:0000256" key="1">
    <source>
        <dbReference type="ARBA" id="ARBA00023015"/>
    </source>
</evidence>
<dbReference type="eggNOG" id="COG1309">
    <property type="taxonomic scope" value="Bacteria"/>
</dbReference>
<dbReference type="SUPFAM" id="SSF46689">
    <property type="entry name" value="Homeodomain-like"/>
    <property type="match status" value="1"/>
</dbReference>
<evidence type="ECO:0000313" key="7">
    <source>
        <dbReference type="Proteomes" id="UP000007947"/>
    </source>
</evidence>
<keyword evidence="1" id="KW-0805">Transcription regulation</keyword>
<gene>
    <name evidence="6" type="ordered locus">MLP_22660</name>
</gene>
<sequence>MPTFAPRTARAIARRELTDAITTSARRQLAEIGPAALSVRAIARDLGMASSAVYRYFPSRDELLTELLVIIYGELADRLEAADHAVDRDDLSGRWHALGEALRAWALQTPHEYALLFGSPVPGYAAPERTIEPAGRVTGVLIALMADAQTRGPLPARTELPAEAHAVYAGIRTVTGIDFSDEASVRALTAWSGLFGALSLELFGHLYRGVDDYAAHFAIMLDRLDPTGP</sequence>
<evidence type="ECO:0000313" key="6">
    <source>
        <dbReference type="EMBL" id="BAK35280.1"/>
    </source>
</evidence>
<keyword evidence="7" id="KW-1185">Reference proteome</keyword>
<dbReference type="HOGENOM" id="CLU_069356_9_0_11"/>
<dbReference type="InterPro" id="IPR025996">
    <property type="entry name" value="MT1864/Rv1816-like_C"/>
</dbReference>
<dbReference type="Gene3D" id="1.10.357.10">
    <property type="entry name" value="Tetracycline Repressor, domain 2"/>
    <property type="match status" value="1"/>
</dbReference>
<dbReference type="KEGG" id="mph:MLP_22660"/>
<keyword evidence="3" id="KW-0804">Transcription</keyword>
<dbReference type="GO" id="GO:0003700">
    <property type="term" value="F:DNA-binding transcription factor activity"/>
    <property type="evidence" value="ECO:0007669"/>
    <property type="project" value="TreeGrafter"/>
</dbReference>
<dbReference type="PROSITE" id="PS50977">
    <property type="entry name" value="HTH_TETR_2"/>
    <property type="match status" value="1"/>
</dbReference>
<dbReference type="InterPro" id="IPR009057">
    <property type="entry name" value="Homeodomain-like_sf"/>
</dbReference>
<dbReference type="SUPFAM" id="SSF48498">
    <property type="entry name" value="Tetracyclin repressor-like, C-terminal domain"/>
    <property type="match status" value="1"/>
</dbReference>
<organism evidence="6 7">
    <name type="scientific">Microlunatus phosphovorus (strain ATCC 700054 / DSM 10555 / JCM 9379 / NBRC 101784 / NCIMB 13414 / VKM Ac-1990 / NM-1)</name>
    <dbReference type="NCBI Taxonomy" id="1032480"/>
    <lineage>
        <taxon>Bacteria</taxon>
        <taxon>Bacillati</taxon>
        <taxon>Actinomycetota</taxon>
        <taxon>Actinomycetes</taxon>
        <taxon>Propionibacteriales</taxon>
        <taxon>Propionibacteriaceae</taxon>
        <taxon>Microlunatus</taxon>
    </lineage>
</organism>
<dbReference type="InterPro" id="IPR001647">
    <property type="entry name" value="HTH_TetR"/>
</dbReference>
<evidence type="ECO:0000256" key="4">
    <source>
        <dbReference type="PROSITE-ProRule" id="PRU00335"/>
    </source>
</evidence>
<keyword evidence="2 4" id="KW-0238">DNA-binding</keyword>
<dbReference type="STRING" id="1032480.MLP_22660"/>
<dbReference type="RefSeq" id="WP_013863152.1">
    <property type="nucleotide sequence ID" value="NC_015635.1"/>
</dbReference>
<dbReference type="PANTHER" id="PTHR30055:SF243">
    <property type="entry name" value="HTH-TYPE TRANSCRIPTIONAL REGULATOR RV1816"/>
    <property type="match status" value="1"/>
</dbReference>
<evidence type="ECO:0000259" key="5">
    <source>
        <dbReference type="PROSITE" id="PS50977"/>
    </source>
</evidence>
<dbReference type="GO" id="GO:0000976">
    <property type="term" value="F:transcription cis-regulatory region binding"/>
    <property type="evidence" value="ECO:0007669"/>
    <property type="project" value="TreeGrafter"/>
</dbReference>
<reference evidence="6 7" key="1">
    <citation type="submission" date="2011-05" db="EMBL/GenBank/DDBJ databases">
        <title>Whole genome sequence of Microlunatus phosphovorus NM-1.</title>
        <authorList>
            <person name="Hosoyama A."/>
            <person name="Sasaki K."/>
            <person name="Harada T."/>
            <person name="Igarashi R."/>
            <person name="Kawakoshi A."/>
            <person name="Sasagawa M."/>
            <person name="Fukada J."/>
            <person name="Nakamura S."/>
            <person name="Katano Y."/>
            <person name="Hanada S."/>
            <person name="Kamagata Y."/>
            <person name="Nakamura N."/>
            <person name="Yamazaki S."/>
            <person name="Fujita N."/>
        </authorList>
    </citation>
    <scope>NUCLEOTIDE SEQUENCE [LARGE SCALE GENOMIC DNA]</scope>
    <source>
        <strain evidence="7">ATCC 700054 / DSM 10555 / JCM 9379 / NBRC 101784 / NCIMB 13414 / VKM Ac-1990 / NM-1</strain>
    </source>
</reference>
<dbReference type="AlphaFoldDB" id="F5XER4"/>
<evidence type="ECO:0000256" key="2">
    <source>
        <dbReference type="ARBA" id="ARBA00023125"/>
    </source>
</evidence>
<dbReference type="InterPro" id="IPR050109">
    <property type="entry name" value="HTH-type_TetR-like_transc_reg"/>
</dbReference>
<proteinExistence type="predicted"/>
<dbReference type="PANTHER" id="PTHR30055">
    <property type="entry name" value="HTH-TYPE TRANSCRIPTIONAL REGULATOR RUTR"/>
    <property type="match status" value="1"/>
</dbReference>
<dbReference type="Pfam" id="PF13305">
    <property type="entry name" value="TetR_C_33"/>
    <property type="match status" value="1"/>
</dbReference>
<accession>F5XER4</accession>
<dbReference type="EMBL" id="AP012204">
    <property type="protein sequence ID" value="BAK35280.1"/>
    <property type="molecule type" value="Genomic_DNA"/>
</dbReference>
<dbReference type="InterPro" id="IPR036271">
    <property type="entry name" value="Tet_transcr_reg_TetR-rel_C_sf"/>
</dbReference>
<protein>
    <submittedName>
        <fullName evidence="6">Putative TetR family transcriptional regulator</fullName>
    </submittedName>
</protein>
<dbReference type="OrthoDB" id="3210322at2"/>
<dbReference type="Pfam" id="PF00440">
    <property type="entry name" value="TetR_N"/>
    <property type="match status" value="1"/>
</dbReference>
<feature type="domain" description="HTH tetR-type" evidence="5">
    <location>
        <begin position="15"/>
        <end position="75"/>
    </location>
</feature>
<evidence type="ECO:0000256" key="3">
    <source>
        <dbReference type="ARBA" id="ARBA00023163"/>
    </source>
</evidence>
<name>F5XER4_MICPN</name>
<feature type="DNA-binding region" description="H-T-H motif" evidence="4">
    <location>
        <begin position="38"/>
        <end position="57"/>
    </location>
</feature>